<dbReference type="CDD" id="cd04301">
    <property type="entry name" value="NAT_SF"/>
    <property type="match status" value="1"/>
</dbReference>
<dbReference type="EMBL" id="QBKN01000016">
    <property type="protein sequence ID" value="PTX46426.1"/>
    <property type="molecule type" value="Genomic_DNA"/>
</dbReference>
<name>A0A2T6ARQ8_9RHOB</name>
<sequence length="173" mass="18493">MSRGKGPAVTAADPQIRPYCEGDSEAVTALLMPVFRAGDTYAIDPDITPDAALAYWTGGGRKVFVAEIAGEVMGTYYIVRNQAGGGSHVCNSGFVTGEAARGRGLARRMLAHALETARTEGFRAMQFNFVVESNTRAVETWKRAGFEVVGRLPGAFAHPHLGEVDALVMFRGV</sequence>
<proteinExistence type="predicted"/>
<keyword evidence="3" id="KW-1185">Reference proteome</keyword>
<dbReference type="SUPFAM" id="SSF55729">
    <property type="entry name" value="Acyl-CoA N-acyltransferases (Nat)"/>
    <property type="match status" value="1"/>
</dbReference>
<dbReference type="OrthoDB" id="9788300at2"/>
<protein>
    <submittedName>
        <fullName evidence="2">Acetyltransferase (GNAT) family protein</fullName>
    </submittedName>
</protein>
<dbReference type="GO" id="GO:0016747">
    <property type="term" value="F:acyltransferase activity, transferring groups other than amino-acyl groups"/>
    <property type="evidence" value="ECO:0007669"/>
    <property type="project" value="InterPro"/>
</dbReference>
<dbReference type="Proteomes" id="UP000244069">
    <property type="component" value="Unassembled WGS sequence"/>
</dbReference>
<evidence type="ECO:0000313" key="2">
    <source>
        <dbReference type="EMBL" id="PTX46426.1"/>
    </source>
</evidence>
<dbReference type="AlphaFoldDB" id="A0A2T6ARQ8"/>
<dbReference type="PANTHER" id="PTHR43138">
    <property type="entry name" value="ACETYLTRANSFERASE, GNAT FAMILY"/>
    <property type="match status" value="1"/>
</dbReference>
<evidence type="ECO:0000259" key="1">
    <source>
        <dbReference type="PROSITE" id="PS51186"/>
    </source>
</evidence>
<dbReference type="InterPro" id="IPR016181">
    <property type="entry name" value="Acyl_CoA_acyltransferase"/>
</dbReference>
<comment type="caution">
    <text evidence="2">The sequence shown here is derived from an EMBL/GenBank/DDBJ whole genome shotgun (WGS) entry which is preliminary data.</text>
</comment>
<dbReference type="Gene3D" id="3.40.630.30">
    <property type="match status" value="1"/>
</dbReference>
<gene>
    <name evidence="2" type="ORF">C8N44_1161</name>
</gene>
<keyword evidence="2" id="KW-0808">Transferase</keyword>
<dbReference type="InterPro" id="IPR000182">
    <property type="entry name" value="GNAT_dom"/>
</dbReference>
<organism evidence="2 3">
    <name type="scientific">Allosediminivita pacifica</name>
    <dbReference type="NCBI Taxonomy" id="1267769"/>
    <lineage>
        <taxon>Bacteria</taxon>
        <taxon>Pseudomonadati</taxon>
        <taxon>Pseudomonadota</taxon>
        <taxon>Alphaproteobacteria</taxon>
        <taxon>Rhodobacterales</taxon>
        <taxon>Paracoccaceae</taxon>
        <taxon>Allosediminivita</taxon>
    </lineage>
</organism>
<feature type="domain" description="N-acetyltransferase" evidence="1">
    <location>
        <begin position="14"/>
        <end position="173"/>
    </location>
</feature>
<dbReference type="Pfam" id="PF00583">
    <property type="entry name" value="Acetyltransf_1"/>
    <property type="match status" value="1"/>
</dbReference>
<evidence type="ECO:0000313" key="3">
    <source>
        <dbReference type="Proteomes" id="UP000244069"/>
    </source>
</evidence>
<accession>A0A2T6ARQ8</accession>
<dbReference type="PROSITE" id="PS51186">
    <property type="entry name" value="GNAT"/>
    <property type="match status" value="1"/>
</dbReference>
<dbReference type="InterPro" id="IPR052742">
    <property type="entry name" value="Mito_N-acetyltransferase"/>
</dbReference>
<dbReference type="PANTHER" id="PTHR43138:SF1">
    <property type="entry name" value="N-ACETYLTRANSFERASE ACA1"/>
    <property type="match status" value="1"/>
</dbReference>
<reference evidence="2 3" key="1">
    <citation type="submission" date="2018-04" db="EMBL/GenBank/DDBJ databases">
        <title>Genomic Encyclopedia of Archaeal and Bacterial Type Strains, Phase II (KMG-II): from individual species to whole genera.</title>
        <authorList>
            <person name="Goeker M."/>
        </authorList>
    </citation>
    <scope>NUCLEOTIDE SEQUENCE [LARGE SCALE GENOMIC DNA]</scope>
    <source>
        <strain evidence="2 3">DSM 29329</strain>
    </source>
</reference>